<evidence type="ECO:0000313" key="6">
    <source>
        <dbReference type="Proteomes" id="UP001321520"/>
    </source>
</evidence>
<evidence type="ECO:0000256" key="2">
    <source>
        <dbReference type="PROSITE-ProRule" id="PRU00169"/>
    </source>
</evidence>
<organism evidence="5 6">
    <name type="scientific">Microbulbifer spongiae</name>
    <dbReference type="NCBI Taxonomy" id="2944933"/>
    <lineage>
        <taxon>Bacteria</taxon>
        <taxon>Pseudomonadati</taxon>
        <taxon>Pseudomonadota</taxon>
        <taxon>Gammaproteobacteria</taxon>
        <taxon>Cellvibrionales</taxon>
        <taxon>Microbulbiferaceae</taxon>
        <taxon>Microbulbifer</taxon>
    </lineage>
</organism>
<dbReference type="Gene3D" id="3.40.50.2300">
    <property type="match status" value="1"/>
</dbReference>
<dbReference type="SMART" id="SM00448">
    <property type="entry name" value="REC"/>
    <property type="match status" value="1"/>
</dbReference>
<name>A0ABY9E842_9GAMM</name>
<dbReference type="PANTHER" id="PTHR45566">
    <property type="entry name" value="HTH-TYPE TRANSCRIPTIONAL REGULATOR YHJB-RELATED"/>
    <property type="match status" value="1"/>
</dbReference>
<dbReference type="EMBL" id="CP098023">
    <property type="protein sequence ID" value="WKD48273.1"/>
    <property type="molecule type" value="Genomic_DNA"/>
</dbReference>
<dbReference type="CDD" id="cd06170">
    <property type="entry name" value="LuxR_C_like"/>
    <property type="match status" value="1"/>
</dbReference>
<evidence type="ECO:0000259" key="4">
    <source>
        <dbReference type="PROSITE" id="PS50110"/>
    </source>
</evidence>
<dbReference type="RefSeq" id="WP_301413956.1">
    <property type="nucleotide sequence ID" value="NZ_CP098023.1"/>
</dbReference>
<dbReference type="InterPro" id="IPR011006">
    <property type="entry name" value="CheY-like_superfamily"/>
</dbReference>
<dbReference type="PRINTS" id="PR00038">
    <property type="entry name" value="HTHLUXR"/>
</dbReference>
<proteinExistence type="predicted"/>
<dbReference type="SUPFAM" id="SSF52172">
    <property type="entry name" value="CheY-like"/>
    <property type="match status" value="1"/>
</dbReference>
<dbReference type="InterPro" id="IPR051015">
    <property type="entry name" value="EvgA-like"/>
</dbReference>
<evidence type="ECO:0000313" key="5">
    <source>
        <dbReference type="EMBL" id="WKD48273.1"/>
    </source>
</evidence>
<keyword evidence="6" id="KW-1185">Reference proteome</keyword>
<dbReference type="Pfam" id="PF00072">
    <property type="entry name" value="Response_reg"/>
    <property type="match status" value="1"/>
</dbReference>
<feature type="modified residue" description="4-aspartylphosphate" evidence="2">
    <location>
        <position position="55"/>
    </location>
</feature>
<dbReference type="PROSITE" id="PS00622">
    <property type="entry name" value="HTH_LUXR_1"/>
    <property type="match status" value="1"/>
</dbReference>
<feature type="domain" description="Response regulatory" evidence="4">
    <location>
        <begin position="4"/>
        <end position="120"/>
    </location>
</feature>
<dbReference type="PROSITE" id="PS50043">
    <property type="entry name" value="HTH_LUXR_2"/>
    <property type="match status" value="1"/>
</dbReference>
<accession>A0ABY9E842</accession>
<dbReference type="PANTHER" id="PTHR45566:SF1">
    <property type="entry name" value="HTH-TYPE TRANSCRIPTIONAL REGULATOR YHJB-RELATED"/>
    <property type="match status" value="1"/>
</dbReference>
<protein>
    <submittedName>
        <fullName evidence="5">Response regulator transcription factor</fullName>
    </submittedName>
</protein>
<sequence length="217" mass="23652">MSSTILIADDHPLYRSALFATLQHASDAKLIESVDLESTLAALARQADLDLLLLDLNMPGSDGYNGLARIRKEYPQVPVVVVSGSDSAESIAGAAQFGAVGFLSKTAQPLEIQNCIRAVLRGETWFAEELLAAQPHSTLIERLQGLTPQQLRIFQMIARGMLNKQIAFELGITEPTVKSHVTAILRKTGLRDRKQLIREAQSLGKPLPGKQTDASRQ</sequence>
<dbReference type="Pfam" id="PF00196">
    <property type="entry name" value="GerE"/>
    <property type="match status" value="1"/>
</dbReference>
<keyword evidence="1 2" id="KW-0597">Phosphoprotein</keyword>
<dbReference type="InterPro" id="IPR001789">
    <property type="entry name" value="Sig_transdc_resp-reg_receiver"/>
</dbReference>
<reference evidence="5 6" key="1">
    <citation type="submission" date="2022-05" db="EMBL/GenBank/DDBJ databases">
        <title>Microbulbifer sp. nov., isolated from sponge.</title>
        <authorList>
            <person name="Gao L."/>
        </authorList>
    </citation>
    <scope>NUCLEOTIDE SEQUENCE [LARGE SCALE GENOMIC DNA]</scope>
    <source>
        <strain evidence="5 6">MI-G</strain>
    </source>
</reference>
<evidence type="ECO:0000256" key="1">
    <source>
        <dbReference type="ARBA" id="ARBA00022553"/>
    </source>
</evidence>
<dbReference type="SMART" id="SM00421">
    <property type="entry name" value="HTH_LUXR"/>
    <property type="match status" value="1"/>
</dbReference>
<gene>
    <name evidence="5" type="ORF">M8T91_10015</name>
</gene>
<dbReference type="PROSITE" id="PS50110">
    <property type="entry name" value="RESPONSE_REGULATORY"/>
    <property type="match status" value="1"/>
</dbReference>
<feature type="domain" description="HTH luxR-type" evidence="3">
    <location>
        <begin position="139"/>
        <end position="204"/>
    </location>
</feature>
<dbReference type="InterPro" id="IPR000792">
    <property type="entry name" value="Tscrpt_reg_LuxR_C"/>
</dbReference>
<dbReference type="InterPro" id="IPR058245">
    <property type="entry name" value="NreC/VraR/RcsB-like_REC"/>
</dbReference>
<dbReference type="Proteomes" id="UP001321520">
    <property type="component" value="Chromosome"/>
</dbReference>
<dbReference type="CDD" id="cd17535">
    <property type="entry name" value="REC_NarL-like"/>
    <property type="match status" value="1"/>
</dbReference>
<evidence type="ECO:0000259" key="3">
    <source>
        <dbReference type="PROSITE" id="PS50043"/>
    </source>
</evidence>